<name>X0TXC9_9ZZZZ</name>
<dbReference type="EMBL" id="BARS01010284">
    <property type="protein sequence ID" value="GAF91821.1"/>
    <property type="molecule type" value="Genomic_DNA"/>
</dbReference>
<proteinExistence type="predicted"/>
<feature type="non-terminal residue" evidence="1">
    <location>
        <position position="130"/>
    </location>
</feature>
<reference evidence="1" key="1">
    <citation type="journal article" date="2014" name="Front. Microbiol.">
        <title>High frequency of phylogenetically diverse reductive dehalogenase-homologous genes in deep subseafloor sedimentary metagenomes.</title>
        <authorList>
            <person name="Kawai M."/>
            <person name="Futagami T."/>
            <person name="Toyoda A."/>
            <person name="Takaki Y."/>
            <person name="Nishi S."/>
            <person name="Hori S."/>
            <person name="Arai W."/>
            <person name="Tsubouchi T."/>
            <person name="Morono Y."/>
            <person name="Uchiyama I."/>
            <person name="Ito T."/>
            <person name="Fujiyama A."/>
            <person name="Inagaki F."/>
            <person name="Takami H."/>
        </authorList>
    </citation>
    <scope>NUCLEOTIDE SEQUENCE</scope>
    <source>
        <strain evidence="1">Expedition CK06-06</strain>
    </source>
</reference>
<accession>X0TXC9</accession>
<dbReference type="AlphaFoldDB" id="X0TXC9"/>
<comment type="caution">
    <text evidence="1">The sequence shown here is derived from an EMBL/GenBank/DDBJ whole genome shotgun (WGS) entry which is preliminary data.</text>
</comment>
<organism evidence="1">
    <name type="scientific">marine sediment metagenome</name>
    <dbReference type="NCBI Taxonomy" id="412755"/>
    <lineage>
        <taxon>unclassified sequences</taxon>
        <taxon>metagenomes</taxon>
        <taxon>ecological metagenomes</taxon>
    </lineage>
</organism>
<sequence length="130" mass="14254">MLSAQEFEFPIVVSDGEHDQTITIGINPAGTDSFDIGLDILAPPPPPSGAFDTRLTFLDEDYYKDIRKNTSSLKEYYLSYSPGSGGSITLSWDSSLVSELGNFIIVDNNTGNLFYLDMSSSDYLNVSNHP</sequence>
<gene>
    <name evidence="1" type="ORF">S01H1_19103</name>
</gene>
<protein>
    <submittedName>
        <fullName evidence="1">Uncharacterized protein</fullName>
    </submittedName>
</protein>
<evidence type="ECO:0000313" key="1">
    <source>
        <dbReference type="EMBL" id="GAF91821.1"/>
    </source>
</evidence>